<evidence type="ECO:0000313" key="3">
    <source>
        <dbReference type="Proteomes" id="UP000094669"/>
    </source>
</evidence>
<sequence length="162" mass="18456">MKDTLRKPIIFLNLAVILLIVGIETFKKEKVRETGELVLFPLVPVDPRSLLQGDYMQLAYDITRSNFTEDLSSSGYIVFSLDENKVAKFVRFQNEPEPTAEQERKIKYHRHDSGISFGAEEFFFQEGAGKKFANAKFGALRIDPKGNGILVGVFDKDHNEIR</sequence>
<proteinExistence type="predicted"/>
<protein>
    <submittedName>
        <fullName evidence="2">GDYXXLXY protein</fullName>
    </submittedName>
</protein>
<keyword evidence="1" id="KW-0472">Membrane</keyword>
<keyword evidence="3" id="KW-1185">Reference proteome</keyword>
<dbReference type="InterPro" id="IPR025833">
    <property type="entry name" value="GDYXXLXY"/>
</dbReference>
<keyword evidence="1" id="KW-0812">Transmembrane</keyword>
<evidence type="ECO:0000313" key="2">
    <source>
        <dbReference type="EMBL" id="PNV75991.1"/>
    </source>
</evidence>
<dbReference type="EMBL" id="MCRM02000004">
    <property type="protein sequence ID" value="PNV75991.1"/>
    <property type="molecule type" value="Genomic_DNA"/>
</dbReference>
<evidence type="ECO:0000256" key="1">
    <source>
        <dbReference type="SAM" id="Phobius"/>
    </source>
</evidence>
<keyword evidence="1" id="KW-1133">Transmembrane helix</keyword>
<dbReference type="Pfam" id="PF14345">
    <property type="entry name" value="GDYXXLXY"/>
    <property type="match status" value="1"/>
</dbReference>
<gene>
    <name evidence="2" type="ORF">BES34_005650</name>
</gene>
<reference evidence="2" key="1">
    <citation type="submission" date="2018-01" db="EMBL/GenBank/DDBJ databases">
        <title>Genomic characterization of Leptospira inadai serogroup Lyme isolated from captured rat in Brazil and comparative analysis with human reference strain.</title>
        <authorList>
            <person name="Moreno L.Z."/>
            <person name="Loureiro A.P."/>
            <person name="Miraglia F."/>
            <person name="Kremer F.S."/>
            <person name="Eslabao M.R."/>
            <person name="Dellagostin O.A."/>
            <person name="Lilenbaum W."/>
            <person name="Moreno A.M."/>
        </authorList>
    </citation>
    <scope>NUCLEOTIDE SEQUENCE [LARGE SCALE GENOMIC DNA]</scope>
    <source>
        <strain evidence="2">M34/99</strain>
    </source>
</reference>
<feature type="transmembrane region" description="Helical" evidence="1">
    <location>
        <begin position="6"/>
        <end position="23"/>
    </location>
</feature>
<accession>A0ABX4YL99</accession>
<organism evidence="2 3">
    <name type="scientific">Leptospira inadai serovar Lyme</name>
    <dbReference type="NCBI Taxonomy" id="293084"/>
    <lineage>
        <taxon>Bacteria</taxon>
        <taxon>Pseudomonadati</taxon>
        <taxon>Spirochaetota</taxon>
        <taxon>Spirochaetia</taxon>
        <taxon>Leptospirales</taxon>
        <taxon>Leptospiraceae</taxon>
        <taxon>Leptospira</taxon>
    </lineage>
</organism>
<dbReference type="Proteomes" id="UP000094669">
    <property type="component" value="Unassembled WGS sequence"/>
</dbReference>
<dbReference type="RefSeq" id="WP_020989181.1">
    <property type="nucleotide sequence ID" value="NZ_MCRM02000004.1"/>
</dbReference>
<comment type="caution">
    <text evidence="2">The sequence shown here is derived from an EMBL/GenBank/DDBJ whole genome shotgun (WGS) entry which is preliminary data.</text>
</comment>
<name>A0ABX4YL99_9LEPT</name>